<comment type="subcellular location">
    <subcellularLocation>
        <location evidence="1">Membrane</location>
        <topology evidence="1">Single-pass type I membrane protein</topology>
    </subcellularLocation>
</comment>
<dbReference type="Gramene" id="rna-AYBTSS11_LOCUS15645">
    <property type="protein sequence ID" value="CAJ1953097.1"/>
    <property type="gene ID" value="gene-AYBTSS11_LOCUS15645"/>
</dbReference>
<reference evidence="8" key="1">
    <citation type="submission" date="2023-10" db="EMBL/GenBank/DDBJ databases">
        <authorList>
            <person name="Domelevo Entfellner J.-B."/>
        </authorList>
    </citation>
    <scope>NUCLEOTIDE SEQUENCE</scope>
</reference>
<evidence type="ECO:0000256" key="7">
    <source>
        <dbReference type="ARBA" id="ARBA00023180"/>
    </source>
</evidence>
<evidence type="ECO:0000313" key="8">
    <source>
        <dbReference type="EMBL" id="CAJ1953097.1"/>
    </source>
</evidence>
<dbReference type="Pfam" id="PF00560">
    <property type="entry name" value="LRR_1"/>
    <property type="match status" value="3"/>
</dbReference>
<dbReference type="InterPro" id="IPR001611">
    <property type="entry name" value="Leu-rich_rpt"/>
</dbReference>
<evidence type="ECO:0000313" key="9">
    <source>
        <dbReference type="Proteomes" id="UP001189624"/>
    </source>
</evidence>
<evidence type="ECO:0000256" key="3">
    <source>
        <dbReference type="ARBA" id="ARBA00022729"/>
    </source>
</evidence>
<keyword evidence="4" id="KW-1133">Transmembrane helix</keyword>
<evidence type="ECO:0000256" key="5">
    <source>
        <dbReference type="ARBA" id="ARBA00023136"/>
    </source>
</evidence>
<dbReference type="PANTHER" id="PTHR48063:SF98">
    <property type="entry name" value="LRR RECEPTOR-LIKE SERINE_THREONINE-PROTEIN KINASE FLS2"/>
    <property type="match status" value="1"/>
</dbReference>
<dbReference type="InterPro" id="IPR032675">
    <property type="entry name" value="LRR_dom_sf"/>
</dbReference>
<dbReference type="PROSITE" id="PS51450">
    <property type="entry name" value="LRR"/>
    <property type="match status" value="2"/>
</dbReference>
<protein>
    <submittedName>
        <fullName evidence="8">Uncharacterized protein</fullName>
    </submittedName>
</protein>
<proteinExistence type="predicted"/>
<keyword evidence="9" id="KW-1185">Reference proteome</keyword>
<keyword evidence="6" id="KW-0675">Receptor</keyword>
<dbReference type="Gene3D" id="3.80.10.10">
    <property type="entry name" value="Ribonuclease Inhibitor"/>
    <property type="match status" value="1"/>
</dbReference>
<keyword evidence="7" id="KW-0325">Glycoprotein</keyword>
<dbReference type="GO" id="GO:0016020">
    <property type="term" value="C:membrane"/>
    <property type="evidence" value="ECO:0007669"/>
    <property type="project" value="UniProtKB-SubCell"/>
</dbReference>
<evidence type="ECO:0000256" key="1">
    <source>
        <dbReference type="ARBA" id="ARBA00004479"/>
    </source>
</evidence>
<gene>
    <name evidence="8" type="ORF">AYBTSS11_LOCUS15645</name>
</gene>
<dbReference type="SUPFAM" id="SSF52047">
    <property type="entry name" value="RNI-like"/>
    <property type="match status" value="1"/>
</dbReference>
<dbReference type="PANTHER" id="PTHR48063">
    <property type="entry name" value="LRR RECEPTOR-LIKE KINASE"/>
    <property type="match status" value="1"/>
</dbReference>
<dbReference type="Proteomes" id="UP001189624">
    <property type="component" value="Chromosome 4"/>
</dbReference>
<accession>A0AA86VD64</accession>
<dbReference type="EMBL" id="OY731401">
    <property type="protein sequence ID" value="CAJ1953097.1"/>
    <property type="molecule type" value="Genomic_DNA"/>
</dbReference>
<name>A0AA86VD64_9FABA</name>
<keyword evidence="2" id="KW-0812">Transmembrane</keyword>
<keyword evidence="5" id="KW-0472">Membrane</keyword>
<sequence length="271" mass="30835">MEEYMSNTLYGGIPFHIGNLSLLHTLRLGGNFDTKAEDAKWLSTLHSLTTLELSSVRKLGSSHQWLQSISKLIPNLTELRLIDCNLLDYDIQSLFHSPSSNFSTSLTILDLSSNMLTSPSTLQLLFNFSLHLQELYLSYNNIDLSISLRLNFPSLKTLDISYSSLPSSMFLANFNISSKLQELYLRNCSLVDRNFLVSSSSTMNSFSSLLYLDLSHNLLKSCSVFYWLSNFTTNLRTLYLPYNFLEGPIPDDFGKAMKYLVNLVFVEHSRT</sequence>
<evidence type="ECO:0000256" key="6">
    <source>
        <dbReference type="ARBA" id="ARBA00023170"/>
    </source>
</evidence>
<evidence type="ECO:0000256" key="2">
    <source>
        <dbReference type="ARBA" id="ARBA00022692"/>
    </source>
</evidence>
<organism evidence="8 9">
    <name type="scientific">Sphenostylis stenocarpa</name>
    <dbReference type="NCBI Taxonomy" id="92480"/>
    <lineage>
        <taxon>Eukaryota</taxon>
        <taxon>Viridiplantae</taxon>
        <taxon>Streptophyta</taxon>
        <taxon>Embryophyta</taxon>
        <taxon>Tracheophyta</taxon>
        <taxon>Spermatophyta</taxon>
        <taxon>Magnoliopsida</taxon>
        <taxon>eudicotyledons</taxon>
        <taxon>Gunneridae</taxon>
        <taxon>Pentapetalae</taxon>
        <taxon>rosids</taxon>
        <taxon>fabids</taxon>
        <taxon>Fabales</taxon>
        <taxon>Fabaceae</taxon>
        <taxon>Papilionoideae</taxon>
        <taxon>50 kb inversion clade</taxon>
        <taxon>NPAAA clade</taxon>
        <taxon>indigoferoid/millettioid clade</taxon>
        <taxon>Phaseoleae</taxon>
        <taxon>Sphenostylis</taxon>
    </lineage>
</organism>
<keyword evidence="3" id="KW-0732">Signal</keyword>
<dbReference type="InterPro" id="IPR046956">
    <property type="entry name" value="RLP23-like"/>
</dbReference>
<evidence type="ECO:0000256" key="4">
    <source>
        <dbReference type="ARBA" id="ARBA00022989"/>
    </source>
</evidence>
<dbReference type="AlphaFoldDB" id="A0AA86VD64"/>